<organism evidence="1 2">
    <name type="scientific">Photobacterium andalusiense</name>
    <dbReference type="NCBI Taxonomy" id="2204296"/>
    <lineage>
        <taxon>Bacteria</taxon>
        <taxon>Pseudomonadati</taxon>
        <taxon>Pseudomonadota</taxon>
        <taxon>Gammaproteobacteria</taxon>
        <taxon>Vibrionales</taxon>
        <taxon>Vibrionaceae</taxon>
        <taxon>Photobacterium</taxon>
    </lineage>
</organism>
<evidence type="ECO:0000313" key="1">
    <source>
        <dbReference type="EMBL" id="SMY37811.1"/>
    </source>
</evidence>
<dbReference type="Proteomes" id="UP000195719">
    <property type="component" value="Unassembled WGS sequence"/>
</dbReference>
<proteinExistence type="predicted"/>
<name>A0A1Y6MRG3_9GAMM</name>
<sequence length="45" mass="5196">MGGYANDDYTKWDKGLCCGYCRVINKISMEYYAYQRVFGGLTLID</sequence>
<keyword evidence="2" id="KW-1185">Reference proteome</keyword>
<gene>
    <name evidence="1" type="ORF">PAND9192_03318</name>
</gene>
<protein>
    <submittedName>
        <fullName evidence="1">Uncharacterized protein</fullName>
    </submittedName>
</protein>
<reference evidence="2" key="1">
    <citation type="submission" date="2017-06" db="EMBL/GenBank/DDBJ databases">
        <authorList>
            <person name="Rodrigo-Torres L."/>
            <person name="Arahal R.D."/>
            <person name="Lucena T."/>
        </authorList>
    </citation>
    <scope>NUCLEOTIDE SEQUENCE [LARGE SCALE GENOMIC DNA]</scope>
    <source>
        <strain evidence="2">CECT 9192</strain>
    </source>
</reference>
<dbReference type="AlphaFoldDB" id="A0A1Y6MRG3"/>
<evidence type="ECO:0000313" key="2">
    <source>
        <dbReference type="Proteomes" id="UP000195719"/>
    </source>
</evidence>
<dbReference type="EMBL" id="FYAJ01000009">
    <property type="protein sequence ID" value="SMY37811.1"/>
    <property type="molecule type" value="Genomic_DNA"/>
</dbReference>
<accession>A0A1Y6MRG3</accession>